<dbReference type="CDD" id="cd06184">
    <property type="entry name" value="flavohem_like_fad_nad_binding"/>
    <property type="match status" value="1"/>
</dbReference>
<evidence type="ECO:0000256" key="1">
    <source>
        <dbReference type="ARBA" id="ARBA00001970"/>
    </source>
</evidence>
<comment type="catalytic activity">
    <reaction evidence="14">
        <text>2 nitric oxide + NADPH + 2 O2 = 2 nitrate + NADP(+) + H(+)</text>
        <dbReference type="Rhea" id="RHEA:19465"/>
        <dbReference type="ChEBI" id="CHEBI:15378"/>
        <dbReference type="ChEBI" id="CHEBI:15379"/>
        <dbReference type="ChEBI" id="CHEBI:16480"/>
        <dbReference type="ChEBI" id="CHEBI:17632"/>
        <dbReference type="ChEBI" id="CHEBI:57783"/>
        <dbReference type="ChEBI" id="CHEBI:58349"/>
        <dbReference type="EC" id="1.14.12.17"/>
    </reaction>
</comment>
<dbReference type="InterPro" id="IPR008333">
    <property type="entry name" value="Cbr1-like_FAD-bd_dom"/>
</dbReference>
<dbReference type="PANTHER" id="PTHR43396">
    <property type="entry name" value="FLAVOHEMOPROTEIN"/>
    <property type="match status" value="1"/>
</dbReference>
<dbReference type="KEGG" id="som:SOMG_04087"/>
<dbReference type="CDD" id="cd19754">
    <property type="entry name" value="FHb_fungal-globin"/>
    <property type="match status" value="1"/>
</dbReference>
<dbReference type="Gene3D" id="3.40.50.80">
    <property type="entry name" value="Nucleotide-binding domain of ferredoxin-NADP reductase (FNR) module"/>
    <property type="match status" value="1"/>
</dbReference>
<gene>
    <name evidence="18" type="primary">yhb1</name>
    <name evidence="18" type="ORF">SOMG_04087</name>
</gene>
<dbReference type="GO" id="GO:0020037">
    <property type="term" value="F:heme binding"/>
    <property type="evidence" value="ECO:0007669"/>
    <property type="project" value="InterPro"/>
</dbReference>
<keyword evidence="18" id="KW-0223">Dioxygenase</keyword>
<dbReference type="InterPro" id="IPR012292">
    <property type="entry name" value="Globin/Proto"/>
</dbReference>
<dbReference type="SUPFAM" id="SSF63380">
    <property type="entry name" value="Riboflavin synthase domain-like"/>
    <property type="match status" value="1"/>
</dbReference>
<dbReference type="EC" id="1.14.12.17" evidence="4"/>
<evidence type="ECO:0000313" key="18">
    <source>
        <dbReference type="EMBL" id="WBW75104.1"/>
    </source>
</evidence>
<reference evidence="18 19" key="1">
    <citation type="journal article" date="2023" name="G3 (Bethesda)">
        <title>A high-quality reference genome for the fission yeast Schizosaccharomyces osmophilus.</title>
        <authorList>
            <person name="Jia G.S."/>
            <person name="Zhang W.C."/>
            <person name="Liang Y."/>
            <person name="Liu X.H."/>
            <person name="Rhind N."/>
            <person name="Pidoux A."/>
            <person name="Brysch-Herzberg M."/>
            <person name="Du L.L."/>
        </authorList>
    </citation>
    <scope>NUCLEOTIDE SEQUENCE [LARGE SCALE GENOMIC DNA]</scope>
    <source>
        <strain evidence="18 19">CBS 15793</strain>
    </source>
</reference>
<evidence type="ECO:0000259" key="17">
    <source>
        <dbReference type="PROSITE" id="PS51384"/>
    </source>
</evidence>
<sequence>MAAHRTGDVNAANGYKNQPSGYQLKELNDSQKQYIRSSIPILESSGVELTKLFYQKMLKNYPEVRPYFNKVHQKSLSQPRILAFALLNYARNIDNLTLLSELVDQIVTKHVGLQIKAEHYPIVGHCLLATMQEVLGRDIACPGFLEAWTIAYGNLAKILIDKEKSVYENQPWNGFAEFEVVKLIDESFDVKSVYFAPKNKEFKIAPAYPGQYITIAWKIPGLPHETLREYSLSKYPDIQNNMYRISVRRIKDGVVCNYVHEHLKKGDVVGVSPPVGKFTYRKFEGNQSLPVLCFAGGIGITPIISIVESALLDGRKVVFCYSNRNYVSRPFKNWLLQIKDQYKDQIKLKEFFSQEAYVHNEEVIDELMTRVLHRADIKELISADCDIYLLGPNNYMRFVKEELLKLGVQPNKIATEFFGPYSP</sequence>
<dbReference type="SUPFAM" id="SSF46458">
    <property type="entry name" value="Globin-like"/>
    <property type="match status" value="1"/>
</dbReference>
<evidence type="ECO:0000256" key="11">
    <source>
        <dbReference type="ARBA" id="ARBA00023004"/>
    </source>
</evidence>
<dbReference type="PANTHER" id="PTHR43396:SF3">
    <property type="entry name" value="FLAVOHEMOPROTEIN"/>
    <property type="match status" value="1"/>
</dbReference>
<dbReference type="PROSITE" id="PS51384">
    <property type="entry name" value="FAD_FR"/>
    <property type="match status" value="1"/>
</dbReference>
<dbReference type="EMBL" id="CP115613">
    <property type="protein sequence ID" value="WBW75104.1"/>
    <property type="molecule type" value="Genomic_DNA"/>
</dbReference>
<keyword evidence="7" id="KW-0285">Flavoprotein</keyword>
<evidence type="ECO:0000256" key="4">
    <source>
        <dbReference type="ARBA" id="ARBA00012229"/>
    </source>
</evidence>
<comment type="cofactor">
    <cofactor evidence="2">
        <name>FAD</name>
        <dbReference type="ChEBI" id="CHEBI:57692"/>
    </cofactor>
</comment>
<dbReference type="PRINTS" id="PR00406">
    <property type="entry name" value="CYTB5RDTASE"/>
</dbReference>
<keyword evidence="5" id="KW-0216">Detoxification</keyword>
<feature type="domain" description="FAD-binding FR-type" evidence="17">
    <location>
        <begin position="173"/>
        <end position="281"/>
    </location>
</feature>
<dbReference type="Gene3D" id="2.40.30.10">
    <property type="entry name" value="Translation factors"/>
    <property type="match status" value="1"/>
</dbReference>
<evidence type="ECO:0000256" key="12">
    <source>
        <dbReference type="ARBA" id="ARBA00023027"/>
    </source>
</evidence>
<evidence type="ECO:0000256" key="10">
    <source>
        <dbReference type="ARBA" id="ARBA00022857"/>
    </source>
</evidence>
<dbReference type="RefSeq" id="XP_056039347.1">
    <property type="nucleotide sequence ID" value="XM_056182874.1"/>
</dbReference>
<keyword evidence="9" id="KW-0274">FAD</keyword>
<keyword evidence="10" id="KW-0521">NADP</keyword>
<dbReference type="Pfam" id="PF00042">
    <property type="entry name" value="Globin"/>
    <property type="match status" value="1"/>
</dbReference>
<proteinExistence type="inferred from homology"/>
<feature type="region of interest" description="Disordered" evidence="15">
    <location>
        <begin position="1"/>
        <end position="21"/>
    </location>
</feature>
<evidence type="ECO:0000256" key="3">
    <source>
        <dbReference type="ARBA" id="ARBA00006401"/>
    </source>
</evidence>
<dbReference type="GeneID" id="80877563"/>
<dbReference type="GO" id="GO:0008941">
    <property type="term" value="F:nitric oxide dioxygenase NAD(P)H activity"/>
    <property type="evidence" value="ECO:0007669"/>
    <property type="project" value="UniProtKB-EC"/>
</dbReference>
<keyword evidence="11" id="KW-0408">Iron</keyword>
<evidence type="ECO:0000256" key="14">
    <source>
        <dbReference type="ARBA" id="ARBA00049433"/>
    </source>
</evidence>
<name>A0AAE9WF19_9SCHI</name>
<protein>
    <recommendedName>
        <fullName evidence="4">nitric oxide dioxygenase</fullName>
        <ecNumber evidence="4">1.14.12.17</ecNumber>
    </recommendedName>
</protein>
<dbReference type="Pfam" id="PF00175">
    <property type="entry name" value="NAD_binding_1"/>
    <property type="match status" value="1"/>
</dbReference>
<dbReference type="GO" id="GO:0009636">
    <property type="term" value="P:response to toxic substance"/>
    <property type="evidence" value="ECO:0007669"/>
    <property type="project" value="UniProtKB-KW"/>
</dbReference>
<keyword evidence="19" id="KW-1185">Reference proteome</keyword>
<accession>A0AAE9WF19</accession>
<evidence type="ECO:0000256" key="9">
    <source>
        <dbReference type="ARBA" id="ARBA00022827"/>
    </source>
</evidence>
<comment type="similarity">
    <text evidence="3">In the C-terminal section; belongs to the flavoprotein pyridine nucleotide cytochrome reductase family.</text>
</comment>
<dbReference type="InterPro" id="IPR039261">
    <property type="entry name" value="FNR_nucleotide-bd"/>
</dbReference>
<dbReference type="Pfam" id="PF00970">
    <property type="entry name" value="FAD_binding_6"/>
    <property type="match status" value="1"/>
</dbReference>
<dbReference type="FunFam" id="1.10.490.10:FF:000003">
    <property type="entry name" value="Flavohemoprotein"/>
    <property type="match status" value="1"/>
</dbReference>
<evidence type="ECO:0000256" key="6">
    <source>
        <dbReference type="ARBA" id="ARBA00022617"/>
    </source>
</evidence>
<comment type="catalytic activity">
    <reaction evidence="13">
        <text>2 nitric oxide + NADH + 2 O2 = 2 nitrate + NAD(+) + H(+)</text>
        <dbReference type="Rhea" id="RHEA:19469"/>
        <dbReference type="ChEBI" id="CHEBI:15378"/>
        <dbReference type="ChEBI" id="CHEBI:15379"/>
        <dbReference type="ChEBI" id="CHEBI:16480"/>
        <dbReference type="ChEBI" id="CHEBI:17632"/>
        <dbReference type="ChEBI" id="CHEBI:57540"/>
        <dbReference type="ChEBI" id="CHEBI:57945"/>
        <dbReference type="EC" id="1.14.12.17"/>
    </reaction>
</comment>
<evidence type="ECO:0000256" key="7">
    <source>
        <dbReference type="ARBA" id="ARBA00022630"/>
    </source>
</evidence>
<evidence type="ECO:0000256" key="2">
    <source>
        <dbReference type="ARBA" id="ARBA00001974"/>
    </source>
</evidence>
<keyword evidence="12" id="KW-0520">NAD</keyword>
<dbReference type="InterPro" id="IPR017938">
    <property type="entry name" value="Riboflavin_synthase-like_b-brl"/>
</dbReference>
<evidence type="ECO:0000313" key="19">
    <source>
        <dbReference type="Proteomes" id="UP001212411"/>
    </source>
</evidence>
<dbReference type="GO" id="GO:0071949">
    <property type="term" value="F:FAD binding"/>
    <property type="evidence" value="ECO:0007669"/>
    <property type="project" value="TreeGrafter"/>
</dbReference>
<dbReference type="Proteomes" id="UP001212411">
    <property type="component" value="Chromosome 3"/>
</dbReference>
<keyword evidence="6" id="KW-0349">Heme</keyword>
<dbReference type="AlphaFoldDB" id="A0AAE9WF19"/>
<evidence type="ECO:0000256" key="15">
    <source>
        <dbReference type="SAM" id="MobiDB-lite"/>
    </source>
</evidence>
<comment type="cofactor">
    <cofactor evidence="1">
        <name>heme b</name>
        <dbReference type="ChEBI" id="CHEBI:60344"/>
    </cofactor>
</comment>
<keyword evidence="8" id="KW-0479">Metal-binding</keyword>
<evidence type="ECO:0000259" key="16">
    <source>
        <dbReference type="PROSITE" id="PS01033"/>
    </source>
</evidence>
<dbReference type="GO" id="GO:0046872">
    <property type="term" value="F:metal ion binding"/>
    <property type="evidence" value="ECO:0007669"/>
    <property type="project" value="UniProtKB-KW"/>
</dbReference>
<evidence type="ECO:0000256" key="5">
    <source>
        <dbReference type="ARBA" id="ARBA00022575"/>
    </source>
</evidence>
<dbReference type="InterPro" id="IPR000971">
    <property type="entry name" value="Globin"/>
</dbReference>
<dbReference type="InterPro" id="IPR001433">
    <property type="entry name" value="OxRdtase_FAD/NAD-bd"/>
</dbReference>
<dbReference type="InterPro" id="IPR009050">
    <property type="entry name" value="Globin-like_sf"/>
</dbReference>
<feature type="domain" description="Globin" evidence="16">
    <location>
        <begin position="26"/>
        <end position="164"/>
    </location>
</feature>
<dbReference type="PROSITE" id="PS01033">
    <property type="entry name" value="GLOBIN"/>
    <property type="match status" value="1"/>
</dbReference>
<keyword evidence="18" id="KW-0560">Oxidoreductase</keyword>
<dbReference type="GO" id="GO:0019825">
    <property type="term" value="F:oxygen binding"/>
    <property type="evidence" value="ECO:0007669"/>
    <property type="project" value="InterPro"/>
</dbReference>
<dbReference type="SUPFAM" id="SSF52343">
    <property type="entry name" value="Ferredoxin reductase-like, C-terminal NADP-linked domain"/>
    <property type="match status" value="1"/>
</dbReference>
<dbReference type="GO" id="GO:0071500">
    <property type="term" value="P:cellular response to nitrosative stress"/>
    <property type="evidence" value="ECO:0007669"/>
    <property type="project" value="TreeGrafter"/>
</dbReference>
<evidence type="ECO:0000256" key="13">
    <source>
        <dbReference type="ARBA" id="ARBA00048649"/>
    </source>
</evidence>
<dbReference type="Gene3D" id="1.10.490.10">
    <property type="entry name" value="Globins"/>
    <property type="match status" value="1"/>
</dbReference>
<dbReference type="InterPro" id="IPR017927">
    <property type="entry name" value="FAD-bd_FR_type"/>
</dbReference>
<organism evidence="18 19">
    <name type="scientific">Schizosaccharomyces osmophilus</name>
    <dbReference type="NCBI Taxonomy" id="2545709"/>
    <lineage>
        <taxon>Eukaryota</taxon>
        <taxon>Fungi</taxon>
        <taxon>Dikarya</taxon>
        <taxon>Ascomycota</taxon>
        <taxon>Taphrinomycotina</taxon>
        <taxon>Schizosaccharomycetes</taxon>
        <taxon>Schizosaccharomycetales</taxon>
        <taxon>Schizosaccharomycetaceae</taxon>
        <taxon>Schizosaccharomyces</taxon>
    </lineage>
</organism>
<evidence type="ECO:0000256" key="8">
    <source>
        <dbReference type="ARBA" id="ARBA00022723"/>
    </source>
</evidence>
<dbReference type="GO" id="GO:0046210">
    <property type="term" value="P:nitric oxide catabolic process"/>
    <property type="evidence" value="ECO:0007669"/>
    <property type="project" value="TreeGrafter"/>
</dbReference>